<dbReference type="STRING" id="1054147.F4PH20"/>
<keyword evidence="2" id="KW-0560">Oxidoreductase</keyword>
<comment type="similarity">
    <text evidence="1 3">Belongs to the short-chain dehydrogenases/reductases (SDR) family.</text>
</comment>
<keyword evidence="5" id="KW-1185">Reference proteome</keyword>
<dbReference type="SUPFAM" id="SSF51735">
    <property type="entry name" value="NAD(P)-binding Rossmann-fold domains"/>
    <property type="match status" value="1"/>
</dbReference>
<dbReference type="OrthoDB" id="13950at2759"/>
<dbReference type="PANTHER" id="PTHR43976">
    <property type="entry name" value="SHORT CHAIN DEHYDROGENASE"/>
    <property type="match status" value="1"/>
</dbReference>
<dbReference type="InterPro" id="IPR020904">
    <property type="entry name" value="Sc_DH/Rdtase_CS"/>
</dbReference>
<evidence type="ECO:0000256" key="3">
    <source>
        <dbReference type="RuleBase" id="RU000363"/>
    </source>
</evidence>
<sequence length="287" mass="31479">MTTNTNNNNNNEKVLFITGASSGIGLAITKYFLEKGYRVAATSRSKDNLLKVVGNNDPNQFLALENDLLNDEAIKKTVEEVVSSFGRIDIVVNNAGFGCYGPAEGHTIQDYKNLFDINFFSCASVMSHVTKHLKPGSNLFNVSSSASTWAYPLFGSYSATKFALDGLTESYAAEVKDFLGINVTILNIGSFQSSIQSSIREPSIDLKAKYATVYTSAAEDLKSLEWKDPIKIAEIIQQVSDRQGPAPLHLFIGPDSDHLARQKIKLLQKDLDENLDLTVHKFLPSSA</sequence>
<dbReference type="Pfam" id="PF00106">
    <property type="entry name" value="adh_short"/>
    <property type="match status" value="1"/>
</dbReference>
<proteinExistence type="inferred from homology"/>
<dbReference type="GeneID" id="14877533"/>
<dbReference type="InterPro" id="IPR051911">
    <property type="entry name" value="SDR_oxidoreductase"/>
</dbReference>
<dbReference type="PRINTS" id="PR00080">
    <property type="entry name" value="SDRFAMILY"/>
</dbReference>
<dbReference type="KEGG" id="dfa:DFA_03250"/>
<dbReference type="Gene3D" id="3.40.50.720">
    <property type="entry name" value="NAD(P)-binding Rossmann-like Domain"/>
    <property type="match status" value="1"/>
</dbReference>
<dbReference type="GO" id="GO:0016491">
    <property type="term" value="F:oxidoreductase activity"/>
    <property type="evidence" value="ECO:0007669"/>
    <property type="project" value="UniProtKB-KW"/>
</dbReference>
<dbReference type="PROSITE" id="PS00061">
    <property type="entry name" value="ADH_SHORT"/>
    <property type="match status" value="1"/>
</dbReference>
<dbReference type="InterPro" id="IPR036291">
    <property type="entry name" value="NAD(P)-bd_dom_sf"/>
</dbReference>
<evidence type="ECO:0000313" key="4">
    <source>
        <dbReference type="EMBL" id="EGG25004.1"/>
    </source>
</evidence>
<evidence type="ECO:0000256" key="1">
    <source>
        <dbReference type="ARBA" id="ARBA00006484"/>
    </source>
</evidence>
<dbReference type="EMBL" id="GL883006">
    <property type="protein sequence ID" value="EGG25004.1"/>
    <property type="molecule type" value="Genomic_DNA"/>
</dbReference>
<dbReference type="AlphaFoldDB" id="F4PH20"/>
<evidence type="ECO:0000313" key="5">
    <source>
        <dbReference type="Proteomes" id="UP000007797"/>
    </source>
</evidence>
<organism evidence="4 5">
    <name type="scientific">Cavenderia fasciculata</name>
    <name type="common">Slime mold</name>
    <name type="synonym">Dictyostelium fasciculatum</name>
    <dbReference type="NCBI Taxonomy" id="261658"/>
    <lineage>
        <taxon>Eukaryota</taxon>
        <taxon>Amoebozoa</taxon>
        <taxon>Evosea</taxon>
        <taxon>Eumycetozoa</taxon>
        <taxon>Dictyostelia</taxon>
        <taxon>Acytosteliales</taxon>
        <taxon>Cavenderiaceae</taxon>
        <taxon>Cavenderia</taxon>
    </lineage>
</organism>
<dbReference type="InterPro" id="IPR002347">
    <property type="entry name" value="SDR_fam"/>
</dbReference>
<name>F4PH20_CACFS</name>
<gene>
    <name evidence="4" type="ORF">DFA_03250</name>
</gene>
<dbReference type="PRINTS" id="PR00081">
    <property type="entry name" value="GDHRDH"/>
</dbReference>
<dbReference type="RefSeq" id="XP_004362855.1">
    <property type="nucleotide sequence ID" value="XM_004362798.1"/>
</dbReference>
<evidence type="ECO:0000256" key="2">
    <source>
        <dbReference type="ARBA" id="ARBA00023002"/>
    </source>
</evidence>
<dbReference type="OMA" id="GREWPLW"/>
<reference evidence="5" key="1">
    <citation type="journal article" date="2011" name="Genome Res.">
        <title>Phylogeny-wide analysis of social amoeba genomes highlights ancient origins for complex intercellular communication.</title>
        <authorList>
            <person name="Heidel A.J."/>
            <person name="Lawal H.M."/>
            <person name="Felder M."/>
            <person name="Schilde C."/>
            <person name="Helps N.R."/>
            <person name="Tunggal B."/>
            <person name="Rivero F."/>
            <person name="John U."/>
            <person name="Schleicher M."/>
            <person name="Eichinger L."/>
            <person name="Platzer M."/>
            <person name="Noegel A.A."/>
            <person name="Schaap P."/>
            <person name="Gloeckner G."/>
        </authorList>
    </citation>
    <scope>NUCLEOTIDE SEQUENCE [LARGE SCALE GENOMIC DNA]</scope>
    <source>
        <strain evidence="5">SH3</strain>
    </source>
</reference>
<dbReference type="Proteomes" id="UP000007797">
    <property type="component" value="Unassembled WGS sequence"/>
</dbReference>
<accession>F4PH20</accession>
<dbReference type="PANTHER" id="PTHR43976:SF16">
    <property type="entry name" value="SHORT-CHAIN DEHYDROGENASE_REDUCTASE FAMILY PROTEIN"/>
    <property type="match status" value="1"/>
</dbReference>
<evidence type="ECO:0008006" key="6">
    <source>
        <dbReference type="Google" id="ProtNLM"/>
    </source>
</evidence>
<protein>
    <recommendedName>
        <fullName evidence="6">Short-chain dehydrogenase/reductase family protein</fullName>
    </recommendedName>
</protein>